<feature type="chain" id="PRO_5041407987" description="Proline-rich region" evidence="2">
    <location>
        <begin position="25"/>
        <end position="145"/>
    </location>
</feature>
<evidence type="ECO:0000313" key="3">
    <source>
        <dbReference type="EMBL" id="MDI1230326.1"/>
    </source>
</evidence>
<evidence type="ECO:0000313" key="4">
    <source>
        <dbReference type="Proteomes" id="UP001160519"/>
    </source>
</evidence>
<proteinExistence type="predicted"/>
<protein>
    <recommendedName>
        <fullName evidence="5">Proline-rich region</fullName>
    </recommendedName>
</protein>
<dbReference type="Proteomes" id="UP001160519">
    <property type="component" value="Unassembled WGS sequence"/>
</dbReference>
<evidence type="ECO:0000256" key="2">
    <source>
        <dbReference type="SAM" id="SignalP"/>
    </source>
</evidence>
<organism evidence="3 4">
    <name type="scientific">Candidatus Methylobacter titanis</name>
    <dbReference type="NCBI Taxonomy" id="3053457"/>
    <lineage>
        <taxon>Bacteria</taxon>
        <taxon>Pseudomonadati</taxon>
        <taxon>Pseudomonadota</taxon>
        <taxon>Gammaproteobacteria</taxon>
        <taxon>Methylococcales</taxon>
        <taxon>Methylococcaceae</taxon>
        <taxon>Methylobacter</taxon>
    </lineage>
</organism>
<accession>A0AA43Q5Y0</accession>
<reference evidence="3" key="1">
    <citation type="submission" date="2023-01" db="EMBL/GenBank/DDBJ databases">
        <title>Biogeochemical cycle of methane in antarctic sediments.</title>
        <authorList>
            <person name="Roldan D.M."/>
            <person name="Menes R.J."/>
        </authorList>
    </citation>
    <scope>NUCLEOTIDE SEQUENCE [LARGE SCALE GENOMIC DNA]</scope>
    <source>
        <strain evidence="3">K-2018 MAG008</strain>
    </source>
</reference>
<keyword evidence="1" id="KW-1133">Transmembrane helix</keyword>
<keyword evidence="1" id="KW-0812">Transmembrane</keyword>
<keyword evidence="2" id="KW-0732">Signal</keyword>
<gene>
    <name evidence="3" type="ORF">PSU93_04150</name>
</gene>
<keyword evidence="4" id="KW-1185">Reference proteome</keyword>
<feature type="signal peptide" evidence="2">
    <location>
        <begin position="1"/>
        <end position="24"/>
    </location>
</feature>
<sequence length="145" mass="16000">MKQIKVAGLVIVLIAAMTSNSVWARGGYSGGHYGGRHYGGGWRYGGYYSGIGLGLGLGYGLGYYGRTYPFPYYGRSYYSPYYDYPPAVIAVPVTPPVYIQQAPPVTQQYAPGYWYYCNNPEGYYPYIKQCPGGWLQVAPTPAAPR</sequence>
<feature type="transmembrane region" description="Helical" evidence="1">
    <location>
        <begin position="48"/>
        <end position="65"/>
    </location>
</feature>
<name>A0AA43Q5Y0_9GAMM</name>
<dbReference type="AlphaFoldDB" id="A0AA43Q5Y0"/>
<keyword evidence="1" id="KW-0472">Membrane</keyword>
<dbReference type="EMBL" id="JAQSDF010000007">
    <property type="protein sequence ID" value="MDI1230326.1"/>
    <property type="molecule type" value="Genomic_DNA"/>
</dbReference>
<evidence type="ECO:0008006" key="5">
    <source>
        <dbReference type="Google" id="ProtNLM"/>
    </source>
</evidence>
<comment type="caution">
    <text evidence="3">The sequence shown here is derived from an EMBL/GenBank/DDBJ whole genome shotgun (WGS) entry which is preliminary data.</text>
</comment>
<evidence type="ECO:0000256" key="1">
    <source>
        <dbReference type="SAM" id="Phobius"/>
    </source>
</evidence>